<evidence type="ECO:0000259" key="2">
    <source>
        <dbReference type="PROSITE" id="PS50090"/>
    </source>
</evidence>
<evidence type="ECO:0000256" key="1">
    <source>
        <dbReference type="SAM" id="MobiDB-lite"/>
    </source>
</evidence>
<dbReference type="KEGG" id="tva:4753721"/>
<protein>
    <recommendedName>
        <fullName evidence="2">Myb-like domain-containing protein</fullName>
    </recommendedName>
</protein>
<accession>A2FGJ1</accession>
<dbReference type="SUPFAM" id="SSF46689">
    <property type="entry name" value="Homeodomain-like"/>
    <property type="match status" value="1"/>
</dbReference>
<feature type="region of interest" description="Disordered" evidence="1">
    <location>
        <begin position="1"/>
        <end position="32"/>
    </location>
</feature>
<evidence type="ECO:0000313" key="3">
    <source>
        <dbReference type="EMBL" id="EAX95957.1"/>
    </source>
</evidence>
<dbReference type="PROSITE" id="PS50090">
    <property type="entry name" value="MYB_LIKE"/>
    <property type="match status" value="1"/>
</dbReference>
<feature type="compositionally biased region" description="Basic residues" evidence="1">
    <location>
        <begin position="186"/>
        <end position="199"/>
    </location>
</feature>
<proteinExistence type="predicted"/>
<reference evidence="3" key="2">
    <citation type="journal article" date="2007" name="Science">
        <title>Draft genome sequence of the sexually transmitted pathogen Trichomonas vaginalis.</title>
        <authorList>
            <person name="Carlton J.M."/>
            <person name="Hirt R.P."/>
            <person name="Silva J.C."/>
            <person name="Delcher A.L."/>
            <person name="Schatz M."/>
            <person name="Zhao Q."/>
            <person name="Wortman J.R."/>
            <person name="Bidwell S.L."/>
            <person name="Alsmark U.C.M."/>
            <person name="Besteiro S."/>
            <person name="Sicheritz-Ponten T."/>
            <person name="Noel C.J."/>
            <person name="Dacks J.B."/>
            <person name="Foster P.G."/>
            <person name="Simillion C."/>
            <person name="Van de Peer Y."/>
            <person name="Miranda-Saavedra D."/>
            <person name="Barton G.J."/>
            <person name="Westrop G.D."/>
            <person name="Mueller S."/>
            <person name="Dessi D."/>
            <person name="Fiori P.L."/>
            <person name="Ren Q."/>
            <person name="Paulsen I."/>
            <person name="Zhang H."/>
            <person name="Bastida-Corcuera F.D."/>
            <person name="Simoes-Barbosa A."/>
            <person name="Brown M.T."/>
            <person name="Hayes R.D."/>
            <person name="Mukherjee M."/>
            <person name="Okumura C.Y."/>
            <person name="Schneider R."/>
            <person name="Smith A.J."/>
            <person name="Vanacova S."/>
            <person name="Villalvazo M."/>
            <person name="Haas B.J."/>
            <person name="Pertea M."/>
            <person name="Feldblyum T.V."/>
            <person name="Utterback T.R."/>
            <person name="Shu C.L."/>
            <person name="Osoegawa K."/>
            <person name="de Jong P.J."/>
            <person name="Hrdy I."/>
            <person name="Horvathova L."/>
            <person name="Zubacova Z."/>
            <person name="Dolezal P."/>
            <person name="Malik S.B."/>
            <person name="Logsdon J.M. Jr."/>
            <person name="Henze K."/>
            <person name="Gupta A."/>
            <person name="Wang C.C."/>
            <person name="Dunne R.L."/>
            <person name="Upcroft J.A."/>
            <person name="Upcroft P."/>
            <person name="White O."/>
            <person name="Salzberg S.L."/>
            <person name="Tang P."/>
            <person name="Chiu C.-H."/>
            <person name="Lee Y.-S."/>
            <person name="Embley T.M."/>
            <person name="Coombs G.H."/>
            <person name="Mottram J.C."/>
            <person name="Tachezy J."/>
            <person name="Fraser-Liggett C.M."/>
            <person name="Johnson P.J."/>
        </authorList>
    </citation>
    <scope>NUCLEOTIDE SEQUENCE [LARGE SCALE GENOMIC DNA]</scope>
    <source>
        <strain evidence="3">G3</strain>
    </source>
</reference>
<name>A2FGJ1_TRIV3</name>
<evidence type="ECO:0000313" key="4">
    <source>
        <dbReference type="Proteomes" id="UP000001542"/>
    </source>
</evidence>
<gene>
    <name evidence="3" type="ORF">TVAG_114680</name>
</gene>
<feature type="domain" description="Myb-like" evidence="2">
    <location>
        <begin position="250"/>
        <end position="306"/>
    </location>
</feature>
<dbReference type="InterPro" id="IPR001005">
    <property type="entry name" value="SANT/Myb"/>
</dbReference>
<sequence>MIDYRNTEINISPVDDVNSPEQSSNGVADEESQYDEIEYPPILMEDIFPYYRDNFIEDDCKTQAAIIENKKRAINLRLHQINKILSKLYEKWPRASQLNLYVAFLKSDMSPDDLLERIGDLDFQRAVREESRERIKMSKRSRSKKAMKEIQQKITAQRMKEMDYSSESEIEEDTDSSSSEEDEAPKKRKKNSTYKRKTSTKLDAEQNADYPCPPNIKASMWDTWSVARKKSYLTGMKNPNAYLYRHLPPGEKQSNGPWTKQEKALFLARLQEMREEGIKTGKWGIFSQAIPGRVGYQCANFYRKLIASGEIKDKDYHLDKDGNLRYKDRQPYHKKSSGLRPPSEYDEDSDSEPSKPKAPRAPRVIKEKAPVESMYDKMAKMNPFKNKTDCITGEIINVPAISPDGTVLDYNTWMHILTTTKQDPLTMKHINKRQIVILTTENIDSYRNKIKHI</sequence>
<dbReference type="InterPro" id="IPR009057">
    <property type="entry name" value="Homeodomain-like_sf"/>
</dbReference>
<dbReference type="Gene3D" id="1.10.10.60">
    <property type="entry name" value="Homeodomain-like"/>
    <property type="match status" value="1"/>
</dbReference>
<feature type="region of interest" description="Disordered" evidence="1">
    <location>
        <begin position="322"/>
        <end position="364"/>
    </location>
</feature>
<dbReference type="AlphaFoldDB" id="A2FGJ1"/>
<keyword evidence="4" id="KW-1185">Reference proteome</keyword>
<feature type="compositionally biased region" description="Basic and acidic residues" evidence="1">
    <location>
        <begin position="322"/>
        <end position="331"/>
    </location>
</feature>
<dbReference type="Proteomes" id="UP000001542">
    <property type="component" value="Unassembled WGS sequence"/>
</dbReference>
<dbReference type="EMBL" id="DS113780">
    <property type="protein sequence ID" value="EAX95957.1"/>
    <property type="molecule type" value="Genomic_DNA"/>
</dbReference>
<dbReference type="eggNOG" id="ENOG502QV86">
    <property type="taxonomic scope" value="Eukaryota"/>
</dbReference>
<feature type="compositionally biased region" description="Acidic residues" evidence="1">
    <location>
        <begin position="164"/>
        <end position="183"/>
    </location>
</feature>
<feature type="region of interest" description="Disordered" evidence="1">
    <location>
        <begin position="129"/>
        <end position="210"/>
    </location>
</feature>
<dbReference type="OrthoDB" id="6781668at2759"/>
<organism evidence="3 4">
    <name type="scientific">Trichomonas vaginalis (strain ATCC PRA-98 / G3)</name>
    <dbReference type="NCBI Taxonomy" id="412133"/>
    <lineage>
        <taxon>Eukaryota</taxon>
        <taxon>Metamonada</taxon>
        <taxon>Parabasalia</taxon>
        <taxon>Trichomonadida</taxon>
        <taxon>Trichomonadidae</taxon>
        <taxon>Trichomonas</taxon>
    </lineage>
</organism>
<reference evidence="3" key="1">
    <citation type="submission" date="2006-10" db="EMBL/GenBank/DDBJ databases">
        <authorList>
            <person name="Amadeo P."/>
            <person name="Zhao Q."/>
            <person name="Wortman J."/>
            <person name="Fraser-Liggett C."/>
            <person name="Carlton J."/>
        </authorList>
    </citation>
    <scope>NUCLEOTIDE SEQUENCE</scope>
    <source>
        <strain evidence="3">G3</strain>
    </source>
</reference>
<dbReference type="RefSeq" id="XP_001308887.1">
    <property type="nucleotide sequence ID" value="XM_001308886.1"/>
</dbReference>
<dbReference type="VEuPathDB" id="TrichDB:TVAGG3_0037040"/>
<dbReference type="InParanoid" id="A2FGJ1"/>
<dbReference type="VEuPathDB" id="TrichDB:TVAG_114680"/>